<protein>
    <submittedName>
        <fullName evidence="2">Lysophospholipase</fullName>
    </submittedName>
</protein>
<name>A0A9E7HVY2_9LILI</name>
<dbReference type="EMBL" id="CP097510">
    <property type="protein sequence ID" value="URE40606.1"/>
    <property type="molecule type" value="Genomic_DNA"/>
</dbReference>
<feature type="domain" description="Serine aminopeptidase S33" evidence="1">
    <location>
        <begin position="1"/>
        <end position="160"/>
    </location>
</feature>
<dbReference type="AlphaFoldDB" id="A0A9E7HVY2"/>
<dbReference type="Proteomes" id="UP001055439">
    <property type="component" value="Chromosome 8"/>
</dbReference>
<evidence type="ECO:0000313" key="2">
    <source>
        <dbReference type="EMBL" id="URE40606.1"/>
    </source>
</evidence>
<organism evidence="2 3">
    <name type="scientific">Musa troglodytarum</name>
    <name type="common">fe'i banana</name>
    <dbReference type="NCBI Taxonomy" id="320322"/>
    <lineage>
        <taxon>Eukaryota</taxon>
        <taxon>Viridiplantae</taxon>
        <taxon>Streptophyta</taxon>
        <taxon>Embryophyta</taxon>
        <taxon>Tracheophyta</taxon>
        <taxon>Spermatophyta</taxon>
        <taxon>Magnoliopsida</taxon>
        <taxon>Liliopsida</taxon>
        <taxon>Zingiberales</taxon>
        <taxon>Musaceae</taxon>
        <taxon>Musa</taxon>
    </lineage>
</organism>
<dbReference type="PANTHER" id="PTHR11614">
    <property type="entry name" value="PHOSPHOLIPASE-RELATED"/>
    <property type="match status" value="1"/>
</dbReference>
<reference evidence="2" key="1">
    <citation type="submission" date="2022-05" db="EMBL/GenBank/DDBJ databases">
        <title>The Musa troglodytarum L. genome provides insights into the mechanism of non-climacteric behaviour and enrichment of carotenoids.</title>
        <authorList>
            <person name="Wang J."/>
        </authorList>
    </citation>
    <scope>NUCLEOTIDE SEQUENCE</scope>
    <source>
        <tissue evidence="2">Leaf</tissue>
    </source>
</reference>
<proteinExistence type="predicted"/>
<dbReference type="InterPro" id="IPR022742">
    <property type="entry name" value="Hydrolase_4"/>
</dbReference>
<gene>
    <name evidence="2" type="ORF">MUK42_12981</name>
</gene>
<sequence>MGGALCLLIHLLEQEGEQRWDGAVLVAPMCKISDSIRPRWPVPEILIFVAKFAPTLPVVPTADLLAKSVKVEEKRIVAASNPLRYAGRPRLGTVAELMRVTDRLNSRLSEVTIPFIVLHGSADVVTDPSVSRALYDAAKSKDKTIKIYDGMLHSLLFGEPDENVAMVRNDILAWLNERTGGAADRRNC</sequence>
<dbReference type="OrthoDB" id="1735926at2759"/>
<dbReference type="Gene3D" id="3.40.50.1820">
    <property type="entry name" value="alpha/beta hydrolase"/>
    <property type="match status" value="1"/>
</dbReference>
<dbReference type="Pfam" id="PF12146">
    <property type="entry name" value="Hydrolase_4"/>
    <property type="match status" value="1"/>
</dbReference>
<dbReference type="SUPFAM" id="SSF53474">
    <property type="entry name" value="alpha/beta-Hydrolases"/>
    <property type="match status" value="1"/>
</dbReference>
<evidence type="ECO:0000259" key="1">
    <source>
        <dbReference type="Pfam" id="PF12146"/>
    </source>
</evidence>
<dbReference type="InterPro" id="IPR029058">
    <property type="entry name" value="AB_hydrolase_fold"/>
</dbReference>
<evidence type="ECO:0000313" key="3">
    <source>
        <dbReference type="Proteomes" id="UP001055439"/>
    </source>
</evidence>
<keyword evidence="3" id="KW-1185">Reference proteome</keyword>
<accession>A0A9E7HVY2</accession>
<dbReference type="InterPro" id="IPR051044">
    <property type="entry name" value="MAG_DAG_Lipase"/>
</dbReference>